<dbReference type="Proteomes" id="UP001596514">
    <property type="component" value="Unassembled WGS sequence"/>
</dbReference>
<comment type="caution">
    <text evidence="1">The sequence shown here is derived from an EMBL/GenBank/DDBJ whole genome shotgun (WGS) entry which is preliminary data.</text>
</comment>
<keyword evidence="2" id="KW-1185">Reference proteome</keyword>
<reference evidence="2" key="1">
    <citation type="journal article" date="2019" name="Int. J. Syst. Evol. Microbiol.">
        <title>The Global Catalogue of Microorganisms (GCM) 10K type strain sequencing project: providing services to taxonomists for standard genome sequencing and annotation.</title>
        <authorList>
            <consortium name="The Broad Institute Genomics Platform"/>
            <consortium name="The Broad Institute Genome Sequencing Center for Infectious Disease"/>
            <person name="Wu L."/>
            <person name="Ma J."/>
        </authorList>
    </citation>
    <scope>NUCLEOTIDE SEQUENCE [LARGE SCALE GENOMIC DNA]</scope>
    <source>
        <strain evidence="2">JCM 10083</strain>
    </source>
</reference>
<protein>
    <submittedName>
        <fullName evidence="1">Uncharacterized protein</fullName>
    </submittedName>
</protein>
<evidence type="ECO:0000313" key="2">
    <source>
        <dbReference type="Proteomes" id="UP001596514"/>
    </source>
</evidence>
<dbReference type="RefSeq" id="WP_343979050.1">
    <property type="nucleotide sequence ID" value="NZ_BAAAGK010000176.1"/>
</dbReference>
<proteinExistence type="predicted"/>
<sequence length="43" mass="4366">MAVRHIPWPVGTALLPAHPVPLGPGGTFAVAPDAERPLSKAGI</sequence>
<dbReference type="EMBL" id="JBHTEE010000001">
    <property type="protein sequence ID" value="MFC7603115.1"/>
    <property type="molecule type" value="Genomic_DNA"/>
</dbReference>
<evidence type="ECO:0000313" key="1">
    <source>
        <dbReference type="EMBL" id="MFC7603115.1"/>
    </source>
</evidence>
<name>A0ABW2T387_9ACTN</name>
<organism evidence="1 2">
    <name type="scientific">Streptosporangium amethystogenes subsp. fukuiense</name>
    <dbReference type="NCBI Taxonomy" id="698418"/>
    <lineage>
        <taxon>Bacteria</taxon>
        <taxon>Bacillati</taxon>
        <taxon>Actinomycetota</taxon>
        <taxon>Actinomycetes</taxon>
        <taxon>Streptosporangiales</taxon>
        <taxon>Streptosporangiaceae</taxon>
        <taxon>Streptosporangium</taxon>
    </lineage>
</organism>
<accession>A0ABW2T387</accession>
<gene>
    <name evidence="1" type="ORF">ACFQVD_23700</name>
</gene>